<feature type="compositionally biased region" description="Basic and acidic residues" evidence="3">
    <location>
        <begin position="599"/>
        <end position="618"/>
    </location>
</feature>
<evidence type="ECO:0000313" key="5">
    <source>
        <dbReference type="Proteomes" id="UP000095287"/>
    </source>
</evidence>
<dbReference type="InterPro" id="IPR020422">
    <property type="entry name" value="TYR_PHOSPHATASE_DUAL_dom"/>
</dbReference>
<sequence>MPLLEEENSSMPAVEQKPVQGQQGQLTPSSAEKEKVEELTGVPIYRHDKTFPQGEPFSLSSPSEKSWSEGSPAASSEGRKTRSYTYKMYRGIPDGWLNCLPIGNVIEGTPFVPFKTPLTAVYTEAYPQLKFDVEELFNIAEKNGERFGLIIDLTNTWRYYDHYLLRKYPVAYRKIKCAGHNVEEQEDNYALFKSHVDYFRKNEREGSSRRIGVHCTHGLNRTGFLICRYMIEEMGWNAQEAILAFGRARGFPLERENYIQTLKQIGERLGQEFPSWDEDMSYEKRKLLAEEFKSPSWLSEEAIAHHAAYNATCSAEEVCEEATAVVQEVVAAVVQEESSAEVQKEATAAIQEQTTPVVQEEAASVVQEEASAVVQEEAAAVVQEEAAPVVQETPMLQVEATLVVQEEATPVAQEEAAAVVQETPLLQVEATLVVQEETAAGVQEEATTAVQEEATTMVQEEAALDVQEEGTPVVQKEATAAVKEETTAMVQEEATHVLQEEATRLIQEEAAPVVQEEVTPVVQEEASAVVQMEATSAVKEETTPVVQEEASSVVQVEASAAVKEETTADVQKEAAGSVALAAGDAPNVGPSITPKGKSCKKDVEASPKEKSSKKEDCAGKGSSKQSGSCSLS</sequence>
<evidence type="ECO:0000256" key="2">
    <source>
        <dbReference type="ARBA" id="ARBA00022912"/>
    </source>
</evidence>
<dbReference type="SMART" id="SM00195">
    <property type="entry name" value="DSPc"/>
    <property type="match status" value="1"/>
</dbReference>
<keyword evidence="2" id="KW-0904">Protein phosphatase</keyword>
<dbReference type="WBParaSite" id="L893_g28070.t1">
    <property type="protein sequence ID" value="L893_g28070.t1"/>
    <property type="gene ID" value="L893_g28070"/>
</dbReference>
<dbReference type="PANTHER" id="PTHR10367">
    <property type="entry name" value="MRNA-CAPPING ENZYME"/>
    <property type="match status" value="1"/>
</dbReference>
<feature type="compositionally biased region" description="Low complexity" evidence="3">
    <location>
        <begin position="55"/>
        <end position="72"/>
    </location>
</feature>
<evidence type="ECO:0000256" key="1">
    <source>
        <dbReference type="ARBA" id="ARBA00022801"/>
    </source>
</evidence>
<feature type="compositionally biased region" description="Low complexity" evidence="3">
    <location>
        <begin position="619"/>
        <end position="632"/>
    </location>
</feature>
<dbReference type="PANTHER" id="PTHR10367:SF9">
    <property type="entry name" value="DUAL-SPECIFICITY PHOSPHATASE 11 (RNA_RNP COMPLEX 1-INTERACTING)"/>
    <property type="match status" value="1"/>
</dbReference>
<feature type="compositionally biased region" description="Polar residues" evidence="3">
    <location>
        <begin position="19"/>
        <end position="30"/>
    </location>
</feature>
<reference evidence="6" key="1">
    <citation type="submission" date="2016-11" db="UniProtKB">
        <authorList>
            <consortium name="WormBaseParasite"/>
        </authorList>
    </citation>
    <scope>IDENTIFICATION</scope>
</reference>
<dbReference type="InterPro" id="IPR000340">
    <property type="entry name" value="Dual-sp_phosphatase_cat-dom"/>
</dbReference>
<feature type="region of interest" description="Disordered" evidence="3">
    <location>
        <begin position="580"/>
        <end position="632"/>
    </location>
</feature>
<feature type="domain" description="Tyrosine specific protein phosphatases" evidence="4">
    <location>
        <begin position="190"/>
        <end position="266"/>
    </location>
</feature>
<dbReference type="InterPro" id="IPR016130">
    <property type="entry name" value="Tyr_Pase_AS"/>
</dbReference>
<dbReference type="SUPFAM" id="SSF52799">
    <property type="entry name" value="(Phosphotyrosine protein) phosphatases II"/>
    <property type="match status" value="1"/>
</dbReference>
<evidence type="ECO:0000313" key="6">
    <source>
        <dbReference type="WBParaSite" id="L893_g28070.t1"/>
    </source>
</evidence>
<protein>
    <submittedName>
        <fullName evidence="6">TYR_PHOSPHATASE_2 domain-containing protein</fullName>
    </submittedName>
</protein>
<dbReference type="PROSITE" id="PS00383">
    <property type="entry name" value="TYR_PHOSPHATASE_1"/>
    <property type="match status" value="1"/>
</dbReference>
<dbReference type="Gene3D" id="3.90.190.10">
    <property type="entry name" value="Protein tyrosine phosphatase superfamily"/>
    <property type="match status" value="1"/>
</dbReference>
<dbReference type="PROSITE" id="PS50056">
    <property type="entry name" value="TYR_PHOSPHATASE_2"/>
    <property type="match status" value="1"/>
</dbReference>
<keyword evidence="1" id="KW-0378">Hydrolase</keyword>
<dbReference type="InterPro" id="IPR029021">
    <property type="entry name" value="Prot-tyrosine_phosphatase-like"/>
</dbReference>
<keyword evidence="5" id="KW-1185">Reference proteome</keyword>
<dbReference type="Proteomes" id="UP000095287">
    <property type="component" value="Unplaced"/>
</dbReference>
<dbReference type="AlphaFoldDB" id="A0A1I7ZN24"/>
<feature type="region of interest" description="Disordered" evidence="3">
    <location>
        <begin position="1"/>
        <end position="79"/>
    </location>
</feature>
<dbReference type="GO" id="GO:0004721">
    <property type="term" value="F:phosphoprotein phosphatase activity"/>
    <property type="evidence" value="ECO:0007669"/>
    <property type="project" value="UniProtKB-KW"/>
</dbReference>
<dbReference type="Pfam" id="PF00782">
    <property type="entry name" value="DSPc"/>
    <property type="match status" value="1"/>
</dbReference>
<name>A0A1I7ZN24_9BILA</name>
<evidence type="ECO:0000259" key="4">
    <source>
        <dbReference type="PROSITE" id="PS50056"/>
    </source>
</evidence>
<proteinExistence type="predicted"/>
<accession>A0A1I7ZN24</accession>
<dbReference type="InterPro" id="IPR051029">
    <property type="entry name" value="mRNA_Capping_Enz/RNA_Phosphat"/>
</dbReference>
<evidence type="ECO:0000256" key="3">
    <source>
        <dbReference type="SAM" id="MobiDB-lite"/>
    </source>
</evidence>
<organism evidence="5 6">
    <name type="scientific">Steinernema glaseri</name>
    <dbReference type="NCBI Taxonomy" id="37863"/>
    <lineage>
        <taxon>Eukaryota</taxon>
        <taxon>Metazoa</taxon>
        <taxon>Ecdysozoa</taxon>
        <taxon>Nematoda</taxon>
        <taxon>Chromadorea</taxon>
        <taxon>Rhabditida</taxon>
        <taxon>Tylenchina</taxon>
        <taxon>Panagrolaimomorpha</taxon>
        <taxon>Strongyloidoidea</taxon>
        <taxon>Steinernematidae</taxon>
        <taxon>Steinernema</taxon>
    </lineage>
</organism>
<dbReference type="InterPro" id="IPR000387">
    <property type="entry name" value="Tyr_Pase_dom"/>
</dbReference>
<dbReference type="GO" id="GO:0004651">
    <property type="term" value="F:polynucleotide 5'-phosphatase activity"/>
    <property type="evidence" value="ECO:0007669"/>
    <property type="project" value="TreeGrafter"/>
</dbReference>